<dbReference type="AlphaFoldDB" id="A0A0A9GA49"/>
<reference evidence="1" key="1">
    <citation type="submission" date="2014-09" db="EMBL/GenBank/DDBJ databases">
        <authorList>
            <person name="Magalhaes I.L.F."/>
            <person name="Oliveira U."/>
            <person name="Santos F.R."/>
            <person name="Vidigal T.H.D.A."/>
            <person name="Brescovit A.D."/>
            <person name="Santos A.J."/>
        </authorList>
    </citation>
    <scope>NUCLEOTIDE SEQUENCE</scope>
    <source>
        <tissue evidence="1">Shoot tissue taken approximately 20 cm above the soil surface</tissue>
    </source>
</reference>
<dbReference type="EMBL" id="GBRH01176539">
    <property type="protein sequence ID" value="JAE21357.1"/>
    <property type="molecule type" value="Transcribed_RNA"/>
</dbReference>
<reference evidence="1" key="2">
    <citation type="journal article" date="2015" name="Data Brief">
        <title>Shoot transcriptome of the giant reed, Arundo donax.</title>
        <authorList>
            <person name="Barrero R.A."/>
            <person name="Guerrero F.D."/>
            <person name="Moolhuijzen P."/>
            <person name="Goolsby J.A."/>
            <person name="Tidwell J."/>
            <person name="Bellgard S.E."/>
            <person name="Bellgard M.I."/>
        </authorList>
    </citation>
    <scope>NUCLEOTIDE SEQUENCE</scope>
    <source>
        <tissue evidence="1">Shoot tissue taken approximately 20 cm above the soil surface</tissue>
    </source>
</reference>
<proteinExistence type="predicted"/>
<protein>
    <submittedName>
        <fullName evidence="1">Uncharacterized protein</fullName>
    </submittedName>
</protein>
<evidence type="ECO:0000313" key="1">
    <source>
        <dbReference type="EMBL" id="JAE21357.1"/>
    </source>
</evidence>
<name>A0A0A9GA49_ARUDO</name>
<accession>A0A0A9GA49</accession>
<sequence>MNLSCQNTSPTPNSCSLYSIAKLCRAKHAIIIFDCFSLGYNDIPFRIYHLFFRTPNKRSTTVRREE</sequence>
<organism evidence="1">
    <name type="scientific">Arundo donax</name>
    <name type="common">Giant reed</name>
    <name type="synonym">Donax arundinaceus</name>
    <dbReference type="NCBI Taxonomy" id="35708"/>
    <lineage>
        <taxon>Eukaryota</taxon>
        <taxon>Viridiplantae</taxon>
        <taxon>Streptophyta</taxon>
        <taxon>Embryophyta</taxon>
        <taxon>Tracheophyta</taxon>
        <taxon>Spermatophyta</taxon>
        <taxon>Magnoliopsida</taxon>
        <taxon>Liliopsida</taxon>
        <taxon>Poales</taxon>
        <taxon>Poaceae</taxon>
        <taxon>PACMAD clade</taxon>
        <taxon>Arundinoideae</taxon>
        <taxon>Arundineae</taxon>
        <taxon>Arundo</taxon>
    </lineage>
</organism>